<comment type="caution">
    <text evidence="2">The sequence shown here is derived from an EMBL/GenBank/DDBJ whole genome shotgun (WGS) entry which is preliminary data.</text>
</comment>
<proteinExistence type="predicted"/>
<evidence type="ECO:0000256" key="1">
    <source>
        <dbReference type="SAM" id="MobiDB-lite"/>
    </source>
</evidence>
<feature type="compositionally biased region" description="Polar residues" evidence="1">
    <location>
        <begin position="282"/>
        <end position="292"/>
    </location>
</feature>
<name>A0A1V8T5R0_9PEZI</name>
<sequence length="806" mass="91024">MENVVLELKKAVAGFDIDKDLHGWARSEREWGLKRMARAIIVRTLSYEDEEDEDEEDEDGDEDEDEDEDDDSATTMLTIITTALMKFHLRIAQTIALQDGLRPQPLPMLRVFKLSWYREERKMHGIILTMKADKDQLQSWGRTPWEPSGSSWEQTLPATQLVMFTIYLKVTHGDLDDSLYLSLPSAGFLRATKLEVVKRIKQIVAEADLDEMAWKAARNYARGRKPSDEYLQCKLSSGLWVVLSYQSHPTLELVRLQHIGIAQLTLAATSLRTKLAVLENSTKHASSANSNNKELRKSPTMPPPTAAEKVLGIVELVEMILIQLAKKEPIHCLFAVLRVNKTFAQAIIESKSLKKYMWLQYSVTEASQQALTHDLEKKLAQMSVDKAEDSASEDGSAYDHDEERILERIKPWYADAQPNPLLVMGWQQHPMMQIFHNEPLIMWRNNYLDGGIQLKCGTDYSMVREWIRKYQDWVPGGESWGDTLIADWNVEVFITLHFGEDEESEIDGALGDCVGMKRSKLICRLKHATAVMRFAPEHGRDLPLAQESDLPSMASSLDEHITMPPSKRRCHAQPSDVSEAHATPPAQSNINVKASATASTRDPSKSAAQQVFAIVELVEMILRQFGGRPEMKALYAVIRVSRTFQQTMASSTALRKAMWQEYEVLPRNARDECDAGSDGDDLEDESESEVGDEDGDGKDIDDDDEDEAGDEEDDGGWANGATTNPLVVPVNLNNKPGLVMLSQFNALDDNLDDDGRVAIDFHTDLDLHDWIAEYKDWKPSGASWERTFISDRPVSLDVHLLFDFDM</sequence>
<dbReference type="EMBL" id="NAJO01000016">
    <property type="protein sequence ID" value="OQO06502.1"/>
    <property type="molecule type" value="Genomic_DNA"/>
</dbReference>
<feature type="region of interest" description="Disordered" evidence="1">
    <location>
        <begin position="669"/>
        <end position="725"/>
    </location>
</feature>
<reference evidence="3" key="1">
    <citation type="submission" date="2017-03" db="EMBL/GenBank/DDBJ databases">
        <title>Genomes of endolithic fungi from Antarctica.</title>
        <authorList>
            <person name="Coleine C."/>
            <person name="Masonjones S."/>
            <person name="Stajich J.E."/>
        </authorList>
    </citation>
    <scope>NUCLEOTIDE SEQUENCE [LARGE SCALE GENOMIC DNA]</scope>
    <source>
        <strain evidence="3">CCFEE 5527</strain>
    </source>
</reference>
<feature type="compositionally biased region" description="Acidic residues" evidence="1">
    <location>
        <begin position="47"/>
        <end position="72"/>
    </location>
</feature>
<keyword evidence="3" id="KW-1185">Reference proteome</keyword>
<feature type="region of interest" description="Disordered" evidence="1">
    <location>
        <begin position="47"/>
        <end position="73"/>
    </location>
</feature>
<feature type="region of interest" description="Disordered" evidence="1">
    <location>
        <begin position="282"/>
        <end position="303"/>
    </location>
</feature>
<feature type="region of interest" description="Disordered" evidence="1">
    <location>
        <begin position="564"/>
        <end position="604"/>
    </location>
</feature>
<accession>A0A1V8T5R0</accession>
<dbReference type="InParanoid" id="A0A1V8T5R0"/>
<organism evidence="2 3">
    <name type="scientific">Cryoendolithus antarcticus</name>
    <dbReference type="NCBI Taxonomy" id="1507870"/>
    <lineage>
        <taxon>Eukaryota</taxon>
        <taxon>Fungi</taxon>
        <taxon>Dikarya</taxon>
        <taxon>Ascomycota</taxon>
        <taxon>Pezizomycotina</taxon>
        <taxon>Dothideomycetes</taxon>
        <taxon>Dothideomycetidae</taxon>
        <taxon>Cladosporiales</taxon>
        <taxon>Cladosporiaceae</taxon>
        <taxon>Cryoendolithus</taxon>
    </lineage>
</organism>
<evidence type="ECO:0000313" key="3">
    <source>
        <dbReference type="Proteomes" id="UP000192596"/>
    </source>
</evidence>
<evidence type="ECO:0000313" key="2">
    <source>
        <dbReference type="EMBL" id="OQO06502.1"/>
    </source>
</evidence>
<protein>
    <submittedName>
        <fullName evidence="2">Uncharacterized protein</fullName>
    </submittedName>
</protein>
<feature type="compositionally biased region" description="Polar residues" evidence="1">
    <location>
        <begin position="585"/>
        <end position="604"/>
    </location>
</feature>
<dbReference type="AlphaFoldDB" id="A0A1V8T5R0"/>
<feature type="compositionally biased region" description="Acidic residues" evidence="1">
    <location>
        <begin position="674"/>
        <end position="715"/>
    </location>
</feature>
<gene>
    <name evidence="2" type="ORF">B0A48_08285</name>
</gene>
<dbReference type="Proteomes" id="UP000192596">
    <property type="component" value="Unassembled WGS sequence"/>
</dbReference>